<sequence>MLAERLIADELMDDPSLPPETYAAVLGDLAKVNRVTMAARPTLGFLDRAIGNRDEFSLLDVGFGDGDMLRTIAHWARKRGKRARLVGIDLNEKSFAAARRSTPDDLGIDYRTGDYADLTGEGFDCIVSSLVAHHMTRTQLVQFLRFMDAEARAGWFVNDLHRHAFAYMGYPLLARLAGWHEIVRHDGRMSIARSYRPAEWAPLLAEAGANDARVLRAFPFRLCVEKLRAGKVR</sequence>
<feature type="domain" description="Methyltransferase" evidence="1">
    <location>
        <begin position="59"/>
        <end position="146"/>
    </location>
</feature>
<reference evidence="2 3" key="1">
    <citation type="submission" date="2018-04" db="EMBL/GenBank/DDBJ databases">
        <title>Altererythrobacter sp. HME9302 genome sequencing and assembly.</title>
        <authorList>
            <person name="Kang H."/>
            <person name="Kim H."/>
            <person name="Joh K."/>
        </authorList>
    </citation>
    <scope>NUCLEOTIDE SEQUENCE [LARGE SCALE GENOMIC DNA]</scope>
    <source>
        <strain evidence="2 3">HME9302</strain>
    </source>
</reference>
<accession>A0A369QB13</accession>
<dbReference type="Pfam" id="PF13649">
    <property type="entry name" value="Methyltransf_25"/>
    <property type="match status" value="1"/>
</dbReference>
<evidence type="ECO:0000259" key="1">
    <source>
        <dbReference type="Pfam" id="PF13649"/>
    </source>
</evidence>
<gene>
    <name evidence="2" type="ORF">HME9302_00648</name>
</gene>
<organism evidence="2 3">
    <name type="scientific">Alteripontixanthobacter maritimus</name>
    <dbReference type="NCBI Taxonomy" id="2161824"/>
    <lineage>
        <taxon>Bacteria</taxon>
        <taxon>Pseudomonadati</taxon>
        <taxon>Pseudomonadota</taxon>
        <taxon>Alphaproteobacteria</taxon>
        <taxon>Sphingomonadales</taxon>
        <taxon>Erythrobacteraceae</taxon>
        <taxon>Alteripontixanthobacter</taxon>
    </lineage>
</organism>
<dbReference type="InterPro" id="IPR029063">
    <property type="entry name" value="SAM-dependent_MTases_sf"/>
</dbReference>
<dbReference type="EMBL" id="QBKA01000002">
    <property type="protein sequence ID" value="RDC59458.1"/>
    <property type="molecule type" value="Genomic_DNA"/>
</dbReference>
<dbReference type="AlphaFoldDB" id="A0A369QB13"/>
<keyword evidence="3" id="KW-1185">Reference proteome</keyword>
<dbReference type="CDD" id="cd02440">
    <property type="entry name" value="AdoMet_MTases"/>
    <property type="match status" value="1"/>
</dbReference>
<proteinExistence type="predicted"/>
<comment type="caution">
    <text evidence="2">The sequence shown here is derived from an EMBL/GenBank/DDBJ whole genome shotgun (WGS) entry which is preliminary data.</text>
</comment>
<evidence type="ECO:0000313" key="3">
    <source>
        <dbReference type="Proteomes" id="UP000253727"/>
    </source>
</evidence>
<dbReference type="InterPro" id="IPR041698">
    <property type="entry name" value="Methyltransf_25"/>
</dbReference>
<dbReference type="Proteomes" id="UP000253727">
    <property type="component" value="Unassembled WGS sequence"/>
</dbReference>
<protein>
    <recommendedName>
        <fullName evidence="1">Methyltransferase domain-containing protein</fullName>
    </recommendedName>
</protein>
<name>A0A369QB13_9SPHN</name>
<dbReference type="Gene3D" id="3.40.50.150">
    <property type="entry name" value="Vaccinia Virus protein VP39"/>
    <property type="match status" value="1"/>
</dbReference>
<dbReference type="SUPFAM" id="SSF53335">
    <property type="entry name" value="S-adenosyl-L-methionine-dependent methyltransferases"/>
    <property type="match status" value="1"/>
</dbReference>
<evidence type="ECO:0000313" key="2">
    <source>
        <dbReference type="EMBL" id="RDC59458.1"/>
    </source>
</evidence>